<accession>A0AAQ3URX9</accession>
<keyword evidence="3" id="KW-1185">Reference proteome</keyword>
<gene>
    <name evidence="2" type="ORF">U9M48_040258</name>
</gene>
<dbReference type="InterPro" id="IPR000477">
    <property type="entry name" value="RT_dom"/>
</dbReference>
<dbReference type="AlphaFoldDB" id="A0AAQ3URX9"/>
<dbReference type="Proteomes" id="UP001341281">
    <property type="component" value="Chromosome 09"/>
</dbReference>
<protein>
    <recommendedName>
        <fullName evidence="1">Reverse transcriptase domain-containing protein</fullName>
    </recommendedName>
</protein>
<evidence type="ECO:0000313" key="2">
    <source>
        <dbReference type="EMBL" id="WVZ94359.1"/>
    </source>
</evidence>
<evidence type="ECO:0000313" key="3">
    <source>
        <dbReference type="Proteomes" id="UP001341281"/>
    </source>
</evidence>
<evidence type="ECO:0000259" key="1">
    <source>
        <dbReference type="PROSITE" id="PS50878"/>
    </source>
</evidence>
<dbReference type="PANTHER" id="PTHR33116">
    <property type="entry name" value="REVERSE TRANSCRIPTASE ZINC-BINDING DOMAIN-CONTAINING PROTEIN-RELATED-RELATED"/>
    <property type="match status" value="1"/>
</dbReference>
<proteinExistence type="predicted"/>
<dbReference type="Pfam" id="PF00078">
    <property type="entry name" value="RVT_1"/>
    <property type="match status" value="1"/>
</dbReference>
<dbReference type="EMBL" id="CP144753">
    <property type="protein sequence ID" value="WVZ94359.1"/>
    <property type="molecule type" value="Genomic_DNA"/>
</dbReference>
<name>A0AAQ3URX9_PASNO</name>
<reference evidence="2 3" key="1">
    <citation type="submission" date="2024-02" db="EMBL/GenBank/DDBJ databases">
        <title>High-quality chromosome-scale genome assembly of Pensacola bahiagrass (Paspalum notatum Flugge var. saurae).</title>
        <authorList>
            <person name="Vega J.M."/>
            <person name="Podio M."/>
            <person name="Orjuela J."/>
            <person name="Siena L.A."/>
            <person name="Pessino S.C."/>
            <person name="Combes M.C."/>
            <person name="Mariac C."/>
            <person name="Albertini E."/>
            <person name="Pupilli F."/>
            <person name="Ortiz J.P.A."/>
            <person name="Leblanc O."/>
        </authorList>
    </citation>
    <scope>NUCLEOTIDE SEQUENCE [LARGE SCALE GENOMIC DNA]</scope>
    <source>
        <strain evidence="2">R1</strain>
        <tissue evidence="2">Leaf</tissue>
    </source>
</reference>
<dbReference type="InterPro" id="IPR043502">
    <property type="entry name" value="DNA/RNA_pol_sf"/>
</dbReference>
<dbReference type="PANTHER" id="PTHR33116:SF87">
    <property type="entry name" value="OS01G0158850 PROTEIN"/>
    <property type="match status" value="1"/>
</dbReference>
<dbReference type="PROSITE" id="PS50878">
    <property type="entry name" value="RT_POL"/>
    <property type="match status" value="1"/>
</dbReference>
<feature type="domain" description="Reverse transcriptase" evidence="1">
    <location>
        <begin position="1"/>
        <end position="142"/>
    </location>
</feature>
<organism evidence="2 3">
    <name type="scientific">Paspalum notatum var. saurae</name>
    <dbReference type="NCBI Taxonomy" id="547442"/>
    <lineage>
        <taxon>Eukaryota</taxon>
        <taxon>Viridiplantae</taxon>
        <taxon>Streptophyta</taxon>
        <taxon>Embryophyta</taxon>
        <taxon>Tracheophyta</taxon>
        <taxon>Spermatophyta</taxon>
        <taxon>Magnoliopsida</taxon>
        <taxon>Liliopsida</taxon>
        <taxon>Poales</taxon>
        <taxon>Poaceae</taxon>
        <taxon>PACMAD clade</taxon>
        <taxon>Panicoideae</taxon>
        <taxon>Andropogonodae</taxon>
        <taxon>Paspaleae</taxon>
        <taxon>Paspalinae</taxon>
        <taxon>Paspalum</taxon>
    </lineage>
</organism>
<sequence>MSGGSVAVNVNDDVGHYFQTKKGLRQGDPLSPLLFNIMVDMLKVSLAEKNWMGNLRELSPIWLMVGFRFSDDTVLFMDHDPDKAHNMKLLLFAFEQVLGLKINFHKSELFYFRDAEDKVELYTVLFGCKAGNFPINYLGIPIHFRKLKNCDWDKVEERFEKRLSSWKGKHLLIGCRLTLINSVLSSLPMYMMSFFYIPKGVLMNLDYFRLRFFWHGDENK</sequence>
<dbReference type="SUPFAM" id="SSF56672">
    <property type="entry name" value="DNA/RNA polymerases"/>
    <property type="match status" value="1"/>
</dbReference>